<evidence type="ECO:0000313" key="1">
    <source>
        <dbReference type="EMBL" id="KAK8213503.1"/>
    </source>
</evidence>
<organism evidence="1 2">
    <name type="scientific">Zalaria obscura</name>
    <dbReference type="NCBI Taxonomy" id="2024903"/>
    <lineage>
        <taxon>Eukaryota</taxon>
        <taxon>Fungi</taxon>
        <taxon>Dikarya</taxon>
        <taxon>Ascomycota</taxon>
        <taxon>Pezizomycotina</taxon>
        <taxon>Dothideomycetes</taxon>
        <taxon>Dothideomycetidae</taxon>
        <taxon>Dothideales</taxon>
        <taxon>Zalariaceae</taxon>
        <taxon>Zalaria</taxon>
    </lineage>
</organism>
<proteinExistence type="predicted"/>
<protein>
    <submittedName>
        <fullName evidence="1">Alpha-1,6-mannosyltransferase</fullName>
    </submittedName>
</protein>
<sequence length="730" mass="82783">MTPPSGAFEGRLDAVGDDFGEANDRLHFFPADVIPLHVVAGGKGGMEFAALATVLVAGEAWLGAAPHRKLASNTLAFMCSLTHIAESSYRMQRCACDIQEPTHARIAFSFNEEGICVSTELDPSNGSRPNGHVLPRRWFLIEGRTAAGCALRYFVYIVMSSSESRRVFRSRYFQVRIPTRPARRLPFALLLLPLRLGAGDLSIEHAHTTPTNNQLSTLAFSQAEPAAANSTSRRRTLSGSHAALTASFRDPTQPHVDTLKHLPTIRSDSWDETTDHMSLSRTPSPQPGGGWASSGLSSPAPRSRGTSPKKYPNLNGGHNVTWASAQARSAQINGASAYSNQGGFFSRHMRTLSASLPRFNGGGHDDRFAEKEKLGRGRWQANGGNTWGNLASRFGRIFWRLRLRFALVLAFILCVIVFYATPLHYWYRRTSWLGGGSKYVVILAANMGGGVMEWKGAREWAIERDSVRNKKKYVANWGYELEIVDMSTKKRYAHEWRESWEKVDTIRNAMRKYPNAEWFWWLDLNTFIMEPTYSLQSHIFNDLGHNTYRDINDYNPLNISHPPHQTWLDPETLSPVGDGKPGSINLIVPQDCGGFNLGSFFVRRSAFTDRLLDIWWDPVGYEQKHMEWEHKEQDALEYMYANQPWVRSHVAFIPQRKINSFPPGACGDNGDDPHIHYKEAERDFMVNMAGCEWGRDCWGEMYNYRQLSNRLNRSRWEKFKDWVSDRTKKH</sequence>
<reference evidence="1" key="1">
    <citation type="submission" date="2024-02" db="EMBL/GenBank/DDBJ databases">
        <title>Metagenome Assembled Genome of Zalaria obscura JY119.</title>
        <authorList>
            <person name="Vighnesh L."/>
            <person name="Jagadeeshwari U."/>
            <person name="Venkata Ramana C."/>
            <person name="Sasikala C."/>
        </authorList>
    </citation>
    <scope>NUCLEOTIDE SEQUENCE</scope>
    <source>
        <strain evidence="1">JY119</strain>
    </source>
</reference>
<accession>A0ACC3SGZ3</accession>
<dbReference type="EMBL" id="JAMKPW020000011">
    <property type="protein sequence ID" value="KAK8213503.1"/>
    <property type="molecule type" value="Genomic_DNA"/>
</dbReference>
<dbReference type="Proteomes" id="UP001320706">
    <property type="component" value="Unassembled WGS sequence"/>
</dbReference>
<comment type="caution">
    <text evidence="1">The sequence shown here is derived from an EMBL/GenBank/DDBJ whole genome shotgun (WGS) entry which is preliminary data.</text>
</comment>
<keyword evidence="2" id="KW-1185">Reference proteome</keyword>
<evidence type="ECO:0000313" key="2">
    <source>
        <dbReference type="Proteomes" id="UP001320706"/>
    </source>
</evidence>
<name>A0ACC3SGZ3_9PEZI</name>
<gene>
    <name evidence="1" type="primary">MNN10</name>
    <name evidence="1" type="ORF">M8818_002805</name>
</gene>